<comment type="caution">
    <text evidence="3">The sequence shown here is derived from an EMBL/GenBank/DDBJ whole genome shotgun (WGS) entry which is preliminary data.</text>
</comment>
<sequence>MIPDLPYARTAAAYGPAALAAGLLLLTVAALCWIIARRTSGAVLTASIGALVCTLYTADTSWRFAEHRLDMVDVTERAVMFAAGEIALLACAVMARANKKATATDDTAGTPGIPGVLVWTITGVQVIPAFTESGLLGGTVRAFFGPVMAGLLWHLAMGLEIRVTKPQALSTGLPAQIGAELRERLLSRLGLATRGRTAVQISRDRATARAVRLASRRWLSPWGRAALKTAVARSGAAVHGDQRHHLMQQLAGRRSAGELRTVPVASPWVPEPVPEAYPRTPLGVTGAELRRLDPFDAVLRVHDAHPTATPAELAELCTGYGVPVTETRVRMALRATEPAPVPDPLPEVPAVPERPQIEAAAEAVPGADPVPVPAVPQVSGYEYTAHGLHLDLTTSPQVHREVLCAVPAAMTRTRRTRTQVHARIPAVPAGLEHPLDLIRRKAAEERAAAADKAQDRTAETPVPVVPADPVSEVQPVPDPVPEPTGTPGTDAEDPVLARAREIDAEHRRTHNRPAGIRVLKQQLRIGQPKAKALRALLDGATR</sequence>
<evidence type="ECO:0000256" key="2">
    <source>
        <dbReference type="SAM" id="Phobius"/>
    </source>
</evidence>
<accession>A0ABU4NRA2</accession>
<keyword evidence="2" id="KW-1133">Transmembrane helix</keyword>
<gene>
    <name evidence="3" type="ORF">PV662_36860</name>
</gene>
<feature type="transmembrane region" description="Helical" evidence="2">
    <location>
        <begin position="41"/>
        <end position="58"/>
    </location>
</feature>
<reference evidence="3 4" key="1">
    <citation type="journal article" date="2023" name="Microb. Genom.">
        <title>Mesoterricola silvestris gen. nov., sp. nov., Mesoterricola sediminis sp. nov., Geothrix oryzae sp. nov., Geothrix edaphica sp. nov., Geothrix rubra sp. nov., and Geothrix limicola sp. nov., six novel members of Acidobacteriota isolated from soils.</title>
        <authorList>
            <person name="Weisberg A.J."/>
            <person name="Pearce E."/>
            <person name="Kramer C.G."/>
            <person name="Chang J.H."/>
            <person name="Clarke C.R."/>
        </authorList>
    </citation>
    <scope>NUCLEOTIDE SEQUENCE [LARGE SCALE GENOMIC DNA]</scope>
    <source>
        <strain evidence="3 4">ID09-01A</strain>
    </source>
</reference>
<dbReference type="Proteomes" id="UP001271274">
    <property type="component" value="Unassembled WGS sequence"/>
</dbReference>
<evidence type="ECO:0000313" key="3">
    <source>
        <dbReference type="EMBL" id="MDX3705221.1"/>
    </source>
</evidence>
<feature type="transmembrane region" description="Helical" evidence="2">
    <location>
        <begin position="109"/>
        <end position="130"/>
    </location>
</feature>
<feature type="transmembrane region" description="Helical" evidence="2">
    <location>
        <begin position="12"/>
        <end position="34"/>
    </location>
</feature>
<feature type="compositionally biased region" description="Basic and acidic residues" evidence="1">
    <location>
        <begin position="446"/>
        <end position="458"/>
    </location>
</feature>
<proteinExistence type="predicted"/>
<evidence type="ECO:0000313" key="4">
    <source>
        <dbReference type="Proteomes" id="UP001271274"/>
    </source>
</evidence>
<keyword evidence="4" id="KW-1185">Reference proteome</keyword>
<feature type="region of interest" description="Disordered" evidence="1">
    <location>
        <begin position="446"/>
        <end position="492"/>
    </location>
</feature>
<name>A0ABU4NRA2_9ACTN</name>
<evidence type="ECO:0000256" key="1">
    <source>
        <dbReference type="SAM" id="MobiDB-lite"/>
    </source>
</evidence>
<keyword evidence="2" id="KW-0472">Membrane</keyword>
<organism evidence="3 4">
    <name type="scientific">Streptomyces europaeiscabiei</name>
    <dbReference type="NCBI Taxonomy" id="146819"/>
    <lineage>
        <taxon>Bacteria</taxon>
        <taxon>Bacillati</taxon>
        <taxon>Actinomycetota</taxon>
        <taxon>Actinomycetes</taxon>
        <taxon>Kitasatosporales</taxon>
        <taxon>Streptomycetaceae</taxon>
        <taxon>Streptomyces</taxon>
    </lineage>
</organism>
<dbReference type="RefSeq" id="WP_319063365.1">
    <property type="nucleotide sequence ID" value="NZ_JARAYT010000010.1"/>
</dbReference>
<dbReference type="EMBL" id="JARAYU010000018">
    <property type="protein sequence ID" value="MDX3705221.1"/>
    <property type="molecule type" value="Genomic_DNA"/>
</dbReference>
<protein>
    <recommendedName>
        <fullName evidence="5">Integral membrane protein</fullName>
    </recommendedName>
</protein>
<evidence type="ECO:0008006" key="5">
    <source>
        <dbReference type="Google" id="ProtNLM"/>
    </source>
</evidence>
<keyword evidence="2" id="KW-0812">Transmembrane</keyword>
<feature type="transmembrane region" description="Helical" evidence="2">
    <location>
        <begin position="78"/>
        <end position="97"/>
    </location>
</feature>